<organism evidence="1 2">
    <name type="scientific">Allacma fusca</name>
    <dbReference type="NCBI Taxonomy" id="39272"/>
    <lineage>
        <taxon>Eukaryota</taxon>
        <taxon>Metazoa</taxon>
        <taxon>Ecdysozoa</taxon>
        <taxon>Arthropoda</taxon>
        <taxon>Hexapoda</taxon>
        <taxon>Collembola</taxon>
        <taxon>Symphypleona</taxon>
        <taxon>Sminthuridae</taxon>
        <taxon>Allacma</taxon>
    </lineage>
</organism>
<protein>
    <submittedName>
        <fullName evidence="1">Uncharacterized protein</fullName>
    </submittedName>
</protein>
<name>A0A8J2K063_9HEXA</name>
<evidence type="ECO:0000313" key="1">
    <source>
        <dbReference type="EMBL" id="CAG7717443.1"/>
    </source>
</evidence>
<sequence>MDRSRGNSHVMKRGLVDRNNCDYLEEGVARTWDTTLGNVAGIIKSWVIPRNIIIKLRPHRSSQIFSQLRPVKSQSVKTSSITPNLALKSIPKLPKSIPCLTSAQSCSSLQPVLNLNIHTTQTHAEKSSRALNPCPVLKTQPLIRSKLGLPNPHKLSHKCI</sequence>
<gene>
    <name evidence="1" type="ORF">AFUS01_LOCUS6902</name>
</gene>
<accession>A0A8J2K063</accession>
<keyword evidence="2" id="KW-1185">Reference proteome</keyword>
<proteinExistence type="predicted"/>
<dbReference type="EMBL" id="CAJVCH010045889">
    <property type="protein sequence ID" value="CAG7717443.1"/>
    <property type="molecule type" value="Genomic_DNA"/>
</dbReference>
<dbReference type="AlphaFoldDB" id="A0A8J2K063"/>
<dbReference type="Proteomes" id="UP000708208">
    <property type="component" value="Unassembled WGS sequence"/>
</dbReference>
<comment type="caution">
    <text evidence="1">The sequence shown here is derived from an EMBL/GenBank/DDBJ whole genome shotgun (WGS) entry which is preliminary data.</text>
</comment>
<reference evidence="1" key="1">
    <citation type="submission" date="2021-06" db="EMBL/GenBank/DDBJ databases">
        <authorList>
            <person name="Hodson N. C."/>
            <person name="Mongue J. A."/>
            <person name="Jaron S. K."/>
        </authorList>
    </citation>
    <scope>NUCLEOTIDE SEQUENCE</scope>
</reference>
<evidence type="ECO:0000313" key="2">
    <source>
        <dbReference type="Proteomes" id="UP000708208"/>
    </source>
</evidence>